<dbReference type="SUPFAM" id="SSF101852">
    <property type="entry name" value="Bacterial fluorinating enzyme, C-terminal domain"/>
    <property type="match status" value="1"/>
</dbReference>
<dbReference type="Gene3D" id="2.40.30.90">
    <property type="entry name" value="Bacterial fluorinating enzyme like"/>
    <property type="match status" value="1"/>
</dbReference>
<evidence type="ECO:0000259" key="3">
    <source>
        <dbReference type="Pfam" id="PF01887"/>
    </source>
</evidence>
<accession>A0A0H2UNN7</accession>
<dbReference type="Pfam" id="PF01887">
    <property type="entry name" value="SAM_HAT_N"/>
    <property type="match status" value="1"/>
</dbReference>
<dbReference type="Pfam" id="PF20257">
    <property type="entry name" value="SAM_HAT_C"/>
    <property type="match status" value="1"/>
</dbReference>
<evidence type="ECO:0000256" key="1">
    <source>
        <dbReference type="ARBA" id="ARBA00022691"/>
    </source>
</evidence>
<protein>
    <recommendedName>
        <fullName evidence="7">DNA-directed RNA polymerase subunit delta</fullName>
    </recommendedName>
</protein>
<gene>
    <name evidence="5" type="ordered locus">SP_0481</name>
</gene>
<keyword evidence="6" id="KW-1185">Reference proteome</keyword>
<name>A0A0H2UNN7_STRPN</name>
<dbReference type="PANTHER" id="PTHR35092:SF1">
    <property type="entry name" value="CHLORINASE MJ1651"/>
    <property type="match status" value="1"/>
</dbReference>
<dbReference type="KEGG" id="spn:SP_0481"/>
<dbReference type="Gene3D" id="3.40.50.10790">
    <property type="entry name" value="S-adenosyl-l-methionine hydroxide adenosyltransferase, N-terminal"/>
    <property type="match status" value="1"/>
</dbReference>
<dbReference type="AlphaFoldDB" id="A0A0H2UNN7"/>
<reference evidence="5 6" key="1">
    <citation type="journal article" date="2001" name="Science">
        <title>Complete genome sequence of a virulent isolate of Streptococcus pneumoniae.</title>
        <authorList>
            <person name="Tettelin H."/>
            <person name="Nelson K.E."/>
            <person name="Paulsen I.T."/>
            <person name="Eisen J.A."/>
            <person name="Read T.D."/>
            <person name="Peterson S."/>
            <person name="Heidelberg J."/>
            <person name="DeBoy R.T."/>
            <person name="Haft D.H."/>
            <person name="Dodson R.J."/>
            <person name="Durkin A.S."/>
            <person name="Gwinn M."/>
            <person name="Kolonay J.F."/>
            <person name="Nelson W.C."/>
            <person name="Peterson J.D."/>
            <person name="Umayam L.A."/>
            <person name="White O."/>
            <person name="Salzberg S.L."/>
            <person name="Lewis M.R."/>
            <person name="Radune D."/>
            <person name="Holtzapple E."/>
            <person name="Khouri H."/>
            <person name="Wolf A.M."/>
            <person name="Utterback T.R."/>
            <person name="Hansen C.L."/>
            <person name="McDonald L.A."/>
            <person name="Feldblyum T.V."/>
            <person name="Angiuoli S."/>
            <person name="Dickinson T."/>
            <person name="Hickey E.K."/>
            <person name="Holt I.E."/>
            <person name="Loftus B.J."/>
            <person name="Yang F."/>
            <person name="Smith H.O."/>
            <person name="Venter J.C."/>
            <person name="Dougherty B.A."/>
            <person name="Morrison D.A."/>
            <person name="Hollingshead S.K."/>
            <person name="Fraser C.M."/>
        </authorList>
    </citation>
    <scope>NUCLEOTIDE SEQUENCE [LARGE SCALE GENOMIC DNA]</scope>
    <source>
        <strain evidence="6">ATCC BAA-334 / TIGR4</strain>
    </source>
</reference>
<dbReference type="EMBL" id="AE005672">
    <property type="protein sequence ID" value="AAK74640.1"/>
    <property type="molecule type" value="Genomic_DNA"/>
</dbReference>
<dbReference type="InterPro" id="IPR046470">
    <property type="entry name" value="SAM_HAT_C"/>
</dbReference>
<evidence type="ECO:0000313" key="5">
    <source>
        <dbReference type="EMBL" id="AAK74640.1"/>
    </source>
</evidence>
<dbReference type="InterPro" id="IPR002747">
    <property type="entry name" value="SAM_OH_AdoTrfase"/>
</dbReference>
<keyword evidence="1" id="KW-0949">S-adenosyl-L-methionine</keyword>
<feature type="domain" description="S-adenosyl-l-methionine hydroxide adenosyltransferase C-terminal" evidence="4">
    <location>
        <begin position="189"/>
        <end position="283"/>
    </location>
</feature>
<dbReference type="EnsemblBacteria" id="AAK74640">
    <property type="protein sequence ID" value="AAK74640"/>
    <property type="gene ID" value="SP_0481"/>
</dbReference>
<evidence type="ECO:0000313" key="6">
    <source>
        <dbReference type="Proteomes" id="UP000000585"/>
    </source>
</evidence>
<evidence type="ECO:0000256" key="2">
    <source>
        <dbReference type="ARBA" id="ARBA00024035"/>
    </source>
</evidence>
<evidence type="ECO:0000259" key="4">
    <source>
        <dbReference type="Pfam" id="PF20257"/>
    </source>
</evidence>
<dbReference type="PIRSF" id="PIRSF006779">
    <property type="entry name" value="UCP006779"/>
    <property type="match status" value="1"/>
</dbReference>
<dbReference type="PaxDb" id="170187-SP_0481"/>
<dbReference type="SUPFAM" id="SSF102522">
    <property type="entry name" value="Bacterial fluorinating enzyme, N-terminal domain"/>
    <property type="match status" value="1"/>
</dbReference>
<dbReference type="InterPro" id="IPR046469">
    <property type="entry name" value="SAM_HAT_N"/>
</dbReference>
<dbReference type="PANTHER" id="PTHR35092">
    <property type="entry name" value="CHLORINASE MJ1651"/>
    <property type="match status" value="1"/>
</dbReference>
<comment type="similarity">
    <text evidence="2">Belongs to the SAM hydrolase / SAM-dependent halogenase family.</text>
</comment>
<dbReference type="PhylomeDB" id="A0A0H2UNN7"/>
<dbReference type="Proteomes" id="UP000000585">
    <property type="component" value="Chromosome"/>
</dbReference>
<dbReference type="InterPro" id="IPR023227">
    <property type="entry name" value="SAM_OH_AdoTrfase_C_sf"/>
</dbReference>
<organism evidence="5 6">
    <name type="scientific">Streptococcus pneumoniae serotype 4 (strain ATCC BAA-334 / TIGR4)</name>
    <dbReference type="NCBI Taxonomy" id="170187"/>
    <lineage>
        <taxon>Bacteria</taxon>
        <taxon>Bacillati</taxon>
        <taxon>Bacillota</taxon>
        <taxon>Bacilli</taxon>
        <taxon>Lactobacillales</taxon>
        <taxon>Streptococcaceae</taxon>
        <taxon>Streptococcus</taxon>
    </lineage>
</organism>
<proteinExistence type="inferred from homology"/>
<sequence>MIKDIQGDKMNNNLLVLQSDFGLVDGAVSAMIGVALEESPTLKIHHLTHDITPYNIFEGSYRLFQTVDYWPEGTTFVSVVDPGVGSKRKSVVAKTAKNQYIVTPDNGTLSFIKKHVGIVAIREISEVANRRQNTEHSYTFHGRDVYAYTGAKLASGHITFEEVGPELSVEQIVELPVVATIIEDHLVKGAIDILDVRFGSLWTSITREEFYKLEPEFGDRFEVTIYHADMLVYQNQVVYGKSFADVRIGQPILYINSLYRLGLAINQGSFAKAYNVGVGSSWTIEIKKIEG</sequence>
<evidence type="ECO:0008006" key="7">
    <source>
        <dbReference type="Google" id="ProtNLM"/>
    </source>
</evidence>
<dbReference type="eggNOG" id="COG1912">
    <property type="taxonomic scope" value="Bacteria"/>
</dbReference>
<feature type="domain" description="S-adenosyl-l-methionine hydroxide adenosyltransferase N-terminal" evidence="3">
    <location>
        <begin position="15"/>
        <end position="164"/>
    </location>
</feature>
<dbReference type="InterPro" id="IPR023228">
    <property type="entry name" value="SAM_OH_AdoTrfase_N_sf"/>
</dbReference>